<evidence type="ECO:0000259" key="4">
    <source>
        <dbReference type="PROSITE" id="PS00083"/>
    </source>
</evidence>
<name>A0A235H2T3_AZOBR</name>
<feature type="domain" description="Intradiol ring-cleavage dioxygenases" evidence="4">
    <location>
        <begin position="63"/>
        <end position="91"/>
    </location>
</feature>
<geneLocation type="plasmid" evidence="5">
    <name>unnamed</name>
</geneLocation>
<dbReference type="InterPro" id="IPR015889">
    <property type="entry name" value="Intradiol_dOase_core"/>
</dbReference>
<dbReference type="EMBL" id="NOWT01000071">
    <property type="protein sequence ID" value="OYD80161.1"/>
    <property type="molecule type" value="Genomic_DNA"/>
</dbReference>
<keyword evidence="5" id="KW-0614">Plasmid</keyword>
<comment type="caution">
    <text evidence="5">The sequence shown here is derived from an EMBL/GenBank/DDBJ whole genome shotgun (WGS) entry which is preliminary data.</text>
</comment>
<reference evidence="5 6" key="1">
    <citation type="submission" date="2017-07" db="EMBL/GenBank/DDBJ databases">
        <title>Whole genome sequence of Azospirillum brasilense 2A1, a potential biofertilizer strain.</title>
        <authorList>
            <person name="Fontana C.A."/>
            <person name="Toffoli L.M."/>
            <person name="Salazar S.M."/>
            <person name="Puglisi E."/>
            <person name="Pedraza R."/>
            <person name="Bassi D."/>
            <person name="Cocconcelli P.S."/>
        </authorList>
    </citation>
    <scope>NUCLEOTIDE SEQUENCE [LARGE SCALE GENOMIC DNA]</scope>
    <source>
        <strain evidence="5 6">2A1</strain>
        <plasmid evidence="5">unnamed</plasmid>
    </source>
</reference>
<evidence type="ECO:0000313" key="6">
    <source>
        <dbReference type="Proteomes" id="UP000215367"/>
    </source>
</evidence>
<evidence type="ECO:0000313" key="5">
    <source>
        <dbReference type="EMBL" id="OYD80161.1"/>
    </source>
</evidence>
<keyword evidence="3" id="KW-0560">Oxidoreductase</keyword>
<dbReference type="SUPFAM" id="SSF49482">
    <property type="entry name" value="Aromatic compound dioxygenase"/>
    <property type="match status" value="1"/>
</dbReference>
<dbReference type="InterPro" id="IPR000627">
    <property type="entry name" value="Intradiol_dOase_C"/>
</dbReference>
<evidence type="ECO:0000256" key="2">
    <source>
        <dbReference type="ARBA" id="ARBA00022964"/>
    </source>
</evidence>
<evidence type="ECO:0000256" key="1">
    <source>
        <dbReference type="ARBA" id="ARBA00007825"/>
    </source>
</evidence>
<dbReference type="Pfam" id="PF00775">
    <property type="entry name" value="Dioxygenase_C"/>
    <property type="match status" value="1"/>
</dbReference>
<dbReference type="GO" id="GO:0018578">
    <property type="term" value="F:protocatechuate 3,4-dioxygenase activity"/>
    <property type="evidence" value="ECO:0007669"/>
    <property type="project" value="InterPro"/>
</dbReference>
<dbReference type="InterPro" id="IPR050770">
    <property type="entry name" value="Intradiol_RC_Dioxygenase"/>
</dbReference>
<dbReference type="CDD" id="cd03459">
    <property type="entry name" value="3_4-PCD"/>
    <property type="match status" value="1"/>
</dbReference>
<dbReference type="AlphaFoldDB" id="A0A235H2T3"/>
<gene>
    <name evidence="5" type="ORF">CHT98_32690</name>
</gene>
<dbReference type="Proteomes" id="UP000215367">
    <property type="component" value="Unassembled WGS sequence"/>
</dbReference>
<protein>
    <submittedName>
        <fullName evidence="5">Intradiol ring-cleavage dioxygenase</fullName>
    </submittedName>
</protein>
<dbReference type="Gene3D" id="2.60.130.10">
    <property type="entry name" value="Aromatic compound dioxygenase"/>
    <property type="match status" value="1"/>
</dbReference>
<evidence type="ECO:0000256" key="3">
    <source>
        <dbReference type="ARBA" id="ARBA00023002"/>
    </source>
</evidence>
<proteinExistence type="inferred from homology"/>
<accession>A0A235H2T3</accession>
<keyword evidence="2 5" id="KW-0223">Dioxygenase</keyword>
<sequence>MAGMATLSTTVLLSRPARPTTLVPTPGQTEGPFYPTSLPADVDHDLVRVHGAAAQALGTIVHIGGRILDRAGRPVSGAVVEIWQCDAQGIYRHPRAPGHDRFDGNFQGYGRAAVASDGVYRFRTIKPVPYPGRTPHIHYAVIVPGTGRFVTQMYVAGEPLNARDGLLNAIRDPQARRSVIIPLTAADGLEAGAVQGAFDIVLDL</sequence>
<dbReference type="PANTHER" id="PTHR33711:SF10">
    <property type="entry name" value="INTRADIOL RING-CLEAVAGE DIOXYGENASES DOMAIN-CONTAINING PROTEIN"/>
    <property type="match status" value="1"/>
</dbReference>
<dbReference type="PROSITE" id="PS00083">
    <property type="entry name" value="INTRADIOL_DIOXYGENAS"/>
    <property type="match status" value="1"/>
</dbReference>
<dbReference type="InterPro" id="IPR039387">
    <property type="entry name" value="3_4-PCD"/>
</dbReference>
<dbReference type="PANTHER" id="PTHR33711">
    <property type="entry name" value="DIOXYGENASE, PUTATIVE (AFU_ORTHOLOGUE AFUA_2G02910)-RELATED"/>
    <property type="match status" value="1"/>
</dbReference>
<organism evidence="5 6">
    <name type="scientific">Azospirillum brasilense</name>
    <dbReference type="NCBI Taxonomy" id="192"/>
    <lineage>
        <taxon>Bacteria</taxon>
        <taxon>Pseudomonadati</taxon>
        <taxon>Pseudomonadota</taxon>
        <taxon>Alphaproteobacteria</taxon>
        <taxon>Rhodospirillales</taxon>
        <taxon>Azospirillaceae</taxon>
        <taxon>Azospirillum</taxon>
    </lineage>
</organism>
<dbReference type="GO" id="GO:0008199">
    <property type="term" value="F:ferric iron binding"/>
    <property type="evidence" value="ECO:0007669"/>
    <property type="project" value="InterPro"/>
</dbReference>
<comment type="similarity">
    <text evidence="1">Belongs to the intradiol ring-cleavage dioxygenase family.</text>
</comment>